<dbReference type="EMBL" id="POTM01000062">
    <property type="protein sequence ID" value="TLH59949.1"/>
    <property type="molecule type" value="Genomic_DNA"/>
</dbReference>
<evidence type="ECO:0000256" key="2">
    <source>
        <dbReference type="SAM" id="Phobius"/>
    </source>
</evidence>
<feature type="compositionally biased region" description="Polar residues" evidence="1">
    <location>
        <begin position="96"/>
        <end position="106"/>
    </location>
</feature>
<evidence type="ECO:0000313" key="4">
    <source>
        <dbReference type="Proteomes" id="UP000309984"/>
    </source>
</evidence>
<organism evidence="3 4">
    <name type="scientific">Mycolicibacterium phocaicum</name>
    <dbReference type="NCBI Taxonomy" id="319706"/>
    <lineage>
        <taxon>Bacteria</taxon>
        <taxon>Bacillati</taxon>
        <taxon>Actinomycetota</taxon>
        <taxon>Actinomycetes</taxon>
        <taxon>Mycobacteriales</taxon>
        <taxon>Mycobacteriaceae</taxon>
        <taxon>Mycolicibacterium</taxon>
    </lineage>
</organism>
<gene>
    <name evidence="3" type="ORF">C1S79_26910</name>
</gene>
<reference evidence="3 4" key="1">
    <citation type="submission" date="2018-01" db="EMBL/GenBank/DDBJ databases">
        <title>Comparative genomics of Mycobacterium mucogenicum and Mycobacterium neoaurum clade members emphasizing tRNA and non-coding RNA.</title>
        <authorList>
            <person name="Behra P.R.K."/>
            <person name="Pettersson B.M.F."/>
            <person name="Das S."/>
            <person name="Dasgupta S."/>
            <person name="Kirsebom L.A."/>
        </authorList>
    </citation>
    <scope>NUCLEOTIDE SEQUENCE [LARGE SCALE GENOMIC DNA]</scope>
    <source>
        <strain evidence="3 4">DSM 45104</strain>
    </source>
</reference>
<keyword evidence="2" id="KW-1133">Transmembrane helix</keyword>
<name>A0AA94R7F4_9MYCO</name>
<feature type="region of interest" description="Disordered" evidence="1">
    <location>
        <begin position="47"/>
        <end position="161"/>
    </location>
</feature>
<dbReference type="Proteomes" id="UP000309984">
    <property type="component" value="Unassembled WGS sequence"/>
</dbReference>
<proteinExistence type="predicted"/>
<keyword evidence="2" id="KW-0472">Membrane</keyword>
<comment type="caution">
    <text evidence="3">The sequence shown here is derived from an EMBL/GenBank/DDBJ whole genome shotgun (WGS) entry which is preliminary data.</text>
</comment>
<protein>
    <submittedName>
        <fullName evidence="3">Uncharacterized protein</fullName>
    </submittedName>
</protein>
<evidence type="ECO:0000256" key="1">
    <source>
        <dbReference type="SAM" id="MobiDB-lite"/>
    </source>
</evidence>
<sequence>MNTTTSHTGTSSHQQGHRRFGRHVAWAMTATAVGLSALSIALAAPAAAKGPHPGPVIDRPEPTSSVSAQTNAGRTSTTPMTPAGRTAPGAIPRSQPAVSISAQQYTGGADNPAANQIRKTSDSADDPGDTARRAEVRMPSMPGGLTAADAGRLFGGMGAAS</sequence>
<accession>A0AA94R7F4</accession>
<feature type="transmembrane region" description="Helical" evidence="2">
    <location>
        <begin position="24"/>
        <end position="48"/>
    </location>
</feature>
<keyword evidence="4" id="KW-1185">Reference proteome</keyword>
<dbReference type="AlphaFoldDB" id="A0AA94R7F4"/>
<feature type="compositionally biased region" description="Polar residues" evidence="1">
    <location>
        <begin position="62"/>
        <end position="80"/>
    </location>
</feature>
<keyword evidence="2" id="KW-0812">Transmembrane</keyword>
<evidence type="ECO:0000313" key="3">
    <source>
        <dbReference type="EMBL" id="TLH59949.1"/>
    </source>
</evidence>
<dbReference type="RefSeq" id="WP_138251181.1">
    <property type="nucleotide sequence ID" value="NZ_AP022616.1"/>
</dbReference>